<dbReference type="eggNOG" id="COG5294">
    <property type="taxonomic scope" value="Bacteria"/>
</dbReference>
<name>S9SCT0_PAEAL</name>
<dbReference type="AlphaFoldDB" id="S9SCT0"/>
<dbReference type="InterPro" id="IPR006542">
    <property type="entry name" value="DUF1093"/>
</dbReference>
<dbReference type="Proteomes" id="UP000015344">
    <property type="component" value="Unassembled WGS sequence"/>
</dbReference>
<dbReference type="NCBIfam" id="TIGR01655">
    <property type="entry name" value="yxeA_fam"/>
    <property type="match status" value="1"/>
</dbReference>
<reference evidence="1 2" key="1">
    <citation type="submission" date="2013-05" db="EMBL/GenBank/DDBJ databases">
        <authorList>
            <person name="Strain E.A."/>
            <person name="Brown E."/>
            <person name="Allard M.W."/>
            <person name="Luo Y.L."/>
        </authorList>
    </citation>
    <scope>NUCLEOTIDE SEQUENCE [LARGE SCALE GENOMIC DNA]</scope>
    <source>
        <strain evidence="1 2">TS-15</strain>
    </source>
</reference>
<dbReference type="InterPro" id="IPR036166">
    <property type="entry name" value="YxeA-like_sf"/>
</dbReference>
<protein>
    <recommendedName>
        <fullName evidence="3">YxeA family protein</fullName>
    </recommendedName>
</protein>
<dbReference type="PANTHER" id="PTHR36433">
    <property type="entry name" value="HYPOTHETICAL CYTOSOLIC PROTEIN"/>
    <property type="match status" value="1"/>
</dbReference>
<dbReference type="EMBL" id="ATMT01000104">
    <property type="protein sequence ID" value="EPY03687.1"/>
    <property type="molecule type" value="Genomic_DNA"/>
</dbReference>
<sequence length="113" mass="13173">MKKFISFVVVIIILFVGTFTMFKEDLDRFNPLYSKEEVYVQVDDQQPVPVMNNHRFKYELKGYNAEGKKKTVVFTTSEKLTKGAYLKVLAKGSYTEKWNIVPVGQLPKSIKWE</sequence>
<evidence type="ECO:0000313" key="1">
    <source>
        <dbReference type="EMBL" id="EPY03687.1"/>
    </source>
</evidence>
<comment type="caution">
    <text evidence="1">The sequence shown here is derived from an EMBL/GenBank/DDBJ whole genome shotgun (WGS) entry which is preliminary data.</text>
</comment>
<accession>S9SCT0</accession>
<dbReference type="Pfam" id="PF06486">
    <property type="entry name" value="DUF1093"/>
    <property type="match status" value="1"/>
</dbReference>
<dbReference type="RefSeq" id="WP_021262725.1">
    <property type="nucleotide sequence ID" value="NZ_ATMT01000104.1"/>
</dbReference>
<dbReference type="SUPFAM" id="SSF159121">
    <property type="entry name" value="BC4932-like"/>
    <property type="match status" value="1"/>
</dbReference>
<dbReference type="Gene3D" id="2.40.50.480">
    <property type="match status" value="1"/>
</dbReference>
<dbReference type="PATRIC" id="fig|1117108.3.peg.5798"/>
<proteinExistence type="predicted"/>
<gene>
    <name evidence="1" type="ORF">PAALTS15_28096</name>
</gene>
<organism evidence="1 2">
    <name type="scientific">Paenibacillus alvei TS-15</name>
    <dbReference type="NCBI Taxonomy" id="1117108"/>
    <lineage>
        <taxon>Bacteria</taxon>
        <taxon>Bacillati</taxon>
        <taxon>Bacillota</taxon>
        <taxon>Bacilli</taxon>
        <taxon>Bacillales</taxon>
        <taxon>Paenibacillaceae</taxon>
        <taxon>Paenibacillus</taxon>
    </lineage>
</organism>
<evidence type="ECO:0008006" key="3">
    <source>
        <dbReference type="Google" id="ProtNLM"/>
    </source>
</evidence>
<dbReference type="PANTHER" id="PTHR36433:SF2">
    <property type="entry name" value="YXEA FAMILY PROTEIN"/>
    <property type="match status" value="1"/>
</dbReference>
<evidence type="ECO:0000313" key="2">
    <source>
        <dbReference type="Proteomes" id="UP000015344"/>
    </source>
</evidence>